<evidence type="ECO:0000259" key="1">
    <source>
        <dbReference type="PROSITE" id="PS50943"/>
    </source>
</evidence>
<dbReference type="Gene3D" id="2.30.110.10">
    <property type="entry name" value="Electron Transport, Fmn-binding Protein, Chain A"/>
    <property type="match status" value="1"/>
</dbReference>
<dbReference type="SUPFAM" id="SSF47413">
    <property type="entry name" value="lambda repressor-like DNA-binding domains"/>
    <property type="match status" value="1"/>
</dbReference>
<name>A0ABW2FRH5_9ACTN</name>
<keyword evidence="3" id="KW-1185">Reference proteome</keyword>
<feature type="domain" description="HTH cro/C1-type" evidence="1">
    <location>
        <begin position="24"/>
        <end position="78"/>
    </location>
</feature>
<dbReference type="InterPro" id="IPR010982">
    <property type="entry name" value="Lambda_DNA-bd_dom_sf"/>
</dbReference>
<reference evidence="3" key="1">
    <citation type="journal article" date="2019" name="Int. J. Syst. Evol. Microbiol.">
        <title>The Global Catalogue of Microorganisms (GCM) 10K type strain sequencing project: providing services to taxonomists for standard genome sequencing and annotation.</title>
        <authorList>
            <consortium name="The Broad Institute Genomics Platform"/>
            <consortium name="The Broad Institute Genome Sequencing Center for Infectious Disease"/>
            <person name="Wu L."/>
            <person name="Ma J."/>
        </authorList>
    </citation>
    <scope>NUCLEOTIDE SEQUENCE [LARGE SCALE GENOMIC DNA]</scope>
    <source>
        <strain evidence="3">CGMCC 1.12859</strain>
    </source>
</reference>
<comment type="caution">
    <text evidence="2">The sequence shown here is derived from an EMBL/GenBank/DDBJ whole genome shotgun (WGS) entry which is preliminary data.</text>
</comment>
<gene>
    <name evidence="2" type="ORF">ACFQMG_05000</name>
</gene>
<sequence>MPAHAAHGGDSPSHAGADEVGRRLAIRRTEAGLSTDQVASRSGLPRDLVEHLEAGRDILDPLLLAPLAAALGMRVSDLLRPTRPPDAGEPVVLEPWECWAKIAPRGLGRVAVARPDGLRVLPVNYRVLDGSILYRTAQGSPLADAVGRNVVFEADWADKASATGWSVVIAGGARAVTDPEALTWLAEHADPRPMAGGPRETWVRISPQQVTGRRVGPAGREHG</sequence>
<dbReference type="RefSeq" id="WP_345704927.1">
    <property type="nucleotide sequence ID" value="NZ_BAABKV010000001.1"/>
</dbReference>
<proteinExistence type="predicted"/>
<dbReference type="InterPro" id="IPR012349">
    <property type="entry name" value="Split_barrel_FMN-bd"/>
</dbReference>
<evidence type="ECO:0000313" key="2">
    <source>
        <dbReference type="EMBL" id="MFC7178920.1"/>
    </source>
</evidence>
<dbReference type="Gene3D" id="1.10.260.40">
    <property type="entry name" value="lambda repressor-like DNA-binding domains"/>
    <property type="match status" value="1"/>
</dbReference>
<dbReference type="Pfam" id="PF12900">
    <property type="entry name" value="Pyridox_ox_2"/>
    <property type="match status" value="1"/>
</dbReference>
<dbReference type="InterPro" id="IPR024747">
    <property type="entry name" value="Pyridox_Oxase-rel"/>
</dbReference>
<dbReference type="Proteomes" id="UP001596435">
    <property type="component" value="Unassembled WGS sequence"/>
</dbReference>
<dbReference type="InterPro" id="IPR001387">
    <property type="entry name" value="Cro/C1-type_HTH"/>
</dbReference>
<dbReference type="PROSITE" id="PS50943">
    <property type="entry name" value="HTH_CROC1"/>
    <property type="match status" value="1"/>
</dbReference>
<dbReference type="SUPFAM" id="SSF50475">
    <property type="entry name" value="FMN-binding split barrel"/>
    <property type="match status" value="1"/>
</dbReference>
<evidence type="ECO:0000313" key="3">
    <source>
        <dbReference type="Proteomes" id="UP001596435"/>
    </source>
</evidence>
<accession>A0ABW2FRH5</accession>
<dbReference type="EMBL" id="JBHTAJ010000007">
    <property type="protein sequence ID" value="MFC7178920.1"/>
    <property type="molecule type" value="Genomic_DNA"/>
</dbReference>
<organism evidence="2 3">
    <name type="scientific">Kitasatospora paranensis</name>
    <dbReference type="NCBI Taxonomy" id="258053"/>
    <lineage>
        <taxon>Bacteria</taxon>
        <taxon>Bacillati</taxon>
        <taxon>Actinomycetota</taxon>
        <taxon>Actinomycetes</taxon>
        <taxon>Kitasatosporales</taxon>
        <taxon>Streptomycetaceae</taxon>
        <taxon>Kitasatospora</taxon>
    </lineage>
</organism>
<dbReference type="Pfam" id="PF13560">
    <property type="entry name" value="HTH_31"/>
    <property type="match status" value="1"/>
</dbReference>
<dbReference type="SMART" id="SM00530">
    <property type="entry name" value="HTH_XRE"/>
    <property type="match status" value="1"/>
</dbReference>
<dbReference type="CDD" id="cd00093">
    <property type="entry name" value="HTH_XRE"/>
    <property type="match status" value="1"/>
</dbReference>
<protein>
    <submittedName>
        <fullName evidence="2">Pyridoxamine 5'-phosphate oxidase family protein</fullName>
    </submittedName>
</protein>